<evidence type="ECO:0000256" key="1">
    <source>
        <dbReference type="SAM" id="Phobius"/>
    </source>
</evidence>
<reference evidence="2" key="1">
    <citation type="submission" date="2012-01" db="EMBL/GenBank/DDBJ databases">
        <authorList>
            <person name="Summers A.O."/>
            <person name="Wireman J."/>
            <person name="Sale K."/>
        </authorList>
    </citation>
    <scope>NUCLEOTIDE SEQUENCE</scope>
    <source>
        <strain evidence="2">J3-37</strain>
        <plasmid evidence="2">pJ337-114</plasmid>
    </source>
</reference>
<feature type="transmembrane region" description="Helical" evidence="1">
    <location>
        <begin position="23"/>
        <end position="43"/>
    </location>
</feature>
<dbReference type="AlphaFoldDB" id="I3W0Y3"/>
<keyword evidence="1" id="KW-1133">Transmembrane helix</keyword>
<keyword evidence="1" id="KW-0472">Membrane</keyword>
<organism evidence="2">
    <name type="scientific">Arthrobacter sp. J3.37</name>
    <dbReference type="NCBI Taxonomy" id="347208"/>
    <lineage>
        <taxon>Bacteria</taxon>
        <taxon>Bacillati</taxon>
        <taxon>Actinomycetota</taxon>
        <taxon>Actinomycetes</taxon>
        <taxon>Micrococcales</taxon>
        <taxon>Micrococcaceae</taxon>
        <taxon>Arthrobacter</taxon>
    </lineage>
</organism>
<keyword evidence="1" id="KW-0812">Transmembrane</keyword>
<keyword evidence="2" id="KW-0614">Plasmid</keyword>
<geneLocation type="plasmid" evidence="2">
    <name>pJ337-114</name>
</geneLocation>
<evidence type="ECO:0000313" key="2">
    <source>
        <dbReference type="EMBL" id="AFK89260.1"/>
    </source>
</evidence>
<sequence length="67" mass="7784">MAVAWSVLVVVFTVTLLMEQARGFVWFIISDLIWIWLAVILWVRWNRYRDRSIGSSPNNHRAAPPSA</sequence>
<accession>I3W0Y3</accession>
<evidence type="ECO:0008006" key="3">
    <source>
        <dbReference type="Google" id="ProtNLM"/>
    </source>
</evidence>
<name>I3W0Y3_9MICC</name>
<dbReference type="EMBL" id="JQ418527">
    <property type="protein sequence ID" value="AFK89260.1"/>
    <property type="molecule type" value="Genomic_DNA"/>
</dbReference>
<protein>
    <recommendedName>
        <fullName evidence="3">Integral membrane protein</fullName>
    </recommendedName>
</protein>
<proteinExistence type="predicted"/>